<gene>
    <name evidence="1" type="ORF">BaRGS_00032583</name>
</gene>
<proteinExistence type="predicted"/>
<comment type="caution">
    <text evidence="1">The sequence shown here is derived from an EMBL/GenBank/DDBJ whole genome shotgun (WGS) entry which is preliminary data.</text>
</comment>
<dbReference type="Proteomes" id="UP001519460">
    <property type="component" value="Unassembled WGS sequence"/>
</dbReference>
<evidence type="ECO:0000313" key="2">
    <source>
        <dbReference type="Proteomes" id="UP001519460"/>
    </source>
</evidence>
<name>A0ABD0JMT4_9CAEN</name>
<keyword evidence="2" id="KW-1185">Reference proteome</keyword>
<accession>A0ABD0JMT4</accession>
<dbReference type="AlphaFoldDB" id="A0ABD0JMT4"/>
<organism evidence="1 2">
    <name type="scientific">Batillaria attramentaria</name>
    <dbReference type="NCBI Taxonomy" id="370345"/>
    <lineage>
        <taxon>Eukaryota</taxon>
        <taxon>Metazoa</taxon>
        <taxon>Spiralia</taxon>
        <taxon>Lophotrochozoa</taxon>
        <taxon>Mollusca</taxon>
        <taxon>Gastropoda</taxon>
        <taxon>Caenogastropoda</taxon>
        <taxon>Sorbeoconcha</taxon>
        <taxon>Cerithioidea</taxon>
        <taxon>Batillariidae</taxon>
        <taxon>Batillaria</taxon>
    </lineage>
</organism>
<sequence length="146" mass="16314">MCVCQAREASFWEAERRASGLVICRLPFEDRDNSRAPKQTRAQFRPPIFLCARQNAFSLGLLVLSKSFQPSRRCNRSARRTSTLLSCFQQARRNVTTGHLTGLHKGGPLAREDESFPLIPMSGLPAVWKGGADGQICSIQPPSFHR</sequence>
<dbReference type="EMBL" id="JACVVK020000383">
    <property type="protein sequence ID" value="KAK7476159.1"/>
    <property type="molecule type" value="Genomic_DNA"/>
</dbReference>
<protein>
    <submittedName>
        <fullName evidence="1">Uncharacterized protein</fullName>
    </submittedName>
</protein>
<feature type="non-terminal residue" evidence="1">
    <location>
        <position position="146"/>
    </location>
</feature>
<reference evidence="1 2" key="1">
    <citation type="journal article" date="2023" name="Sci. Data">
        <title>Genome assembly of the Korean intertidal mud-creeper Batillaria attramentaria.</title>
        <authorList>
            <person name="Patra A.K."/>
            <person name="Ho P.T."/>
            <person name="Jun S."/>
            <person name="Lee S.J."/>
            <person name="Kim Y."/>
            <person name="Won Y.J."/>
        </authorList>
    </citation>
    <scope>NUCLEOTIDE SEQUENCE [LARGE SCALE GENOMIC DNA]</scope>
    <source>
        <strain evidence="1">Wonlab-2016</strain>
    </source>
</reference>
<evidence type="ECO:0000313" key="1">
    <source>
        <dbReference type="EMBL" id="KAK7476159.1"/>
    </source>
</evidence>